<evidence type="ECO:0000256" key="8">
    <source>
        <dbReference type="SAM" id="SignalP"/>
    </source>
</evidence>
<evidence type="ECO:0000256" key="4">
    <source>
        <dbReference type="ARBA" id="ARBA00022525"/>
    </source>
</evidence>
<dbReference type="PANTHER" id="PTHR46096:SF6">
    <property type="entry name" value="PERFORIN-1"/>
    <property type="match status" value="1"/>
</dbReference>
<dbReference type="PANTHER" id="PTHR46096">
    <property type="entry name" value="PERFORIN-1"/>
    <property type="match status" value="1"/>
</dbReference>
<dbReference type="GO" id="GO:0051607">
    <property type="term" value="P:defense response to virus"/>
    <property type="evidence" value="ECO:0000318"/>
    <property type="project" value="GO_Central"/>
</dbReference>
<dbReference type="Gene3D" id="2.60.40.150">
    <property type="entry name" value="C2 domain"/>
    <property type="match status" value="1"/>
</dbReference>
<proteinExistence type="inferred from homology"/>
<dbReference type="GO" id="GO:0001771">
    <property type="term" value="P:immunological synapse formation"/>
    <property type="evidence" value="ECO:0000318"/>
    <property type="project" value="GO_Central"/>
</dbReference>
<dbReference type="GO" id="GO:0016020">
    <property type="term" value="C:membrane"/>
    <property type="evidence" value="ECO:0000318"/>
    <property type="project" value="GO_Central"/>
</dbReference>
<evidence type="ECO:0000256" key="6">
    <source>
        <dbReference type="ARBA" id="ARBA00023136"/>
    </source>
</evidence>
<dbReference type="Pfam" id="PF00168">
    <property type="entry name" value="C2"/>
    <property type="match status" value="1"/>
</dbReference>
<evidence type="ECO:0000256" key="7">
    <source>
        <dbReference type="ARBA" id="ARBA00023157"/>
    </source>
</evidence>
<dbReference type="SUPFAM" id="SSF49562">
    <property type="entry name" value="C2 domain (Calcium/lipid-binding domain, CaLB)"/>
    <property type="match status" value="1"/>
</dbReference>
<dbReference type="PROSITE" id="PS51412">
    <property type="entry name" value="MACPF_2"/>
    <property type="match status" value="1"/>
</dbReference>
<dbReference type="GO" id="GO:0001913">
    <property type="term" value="P:T cell mediated cytotoxicity"/>
    <property type="evidence" value="ECO:0000318"/>
    <property type="project" value="GO_Central"/>
</dbReference>
<dbReference type="PROSITE" id="PS50004">
    <property type="entry name" value="C2"/>
    <property type="match status" value="1"/>
</dbReference>
<dbReference type="GO" id="GO:0022829">
    <property type="term" value="F:wide pore channel activity"/>
    <property type="evidence" value="ECO:0000318"/>
    <property type="project" value="GO_Central"/>
</dbReference>
<dbReference type="InterPro" id="IPR020864">
    <property type="entry name" value="MACPF"/>
</dbReference>
<sequence>MRLLFIFLSLVPLISASTPPLRNGQCRKGSGRECKRALFVPGFNLLGEGINIVTMKSTHAFIFDMNQYLTNNTCTLCRDPHHHNREWKLPRALSDWKILTTCQRKVVTKESQSEVSMAKETTSDLQNNWMAGLDLIYKAMKGSFSLAGSHAKTTVFASNQLYKDKYTFFSNKVECTYYSFRLNDKYQLSPIFVSDLAKLPKWFNSKSKSKYWNFISTYGTHYVTKATIGGRAWEVTAVKTCQVSLNSMTMEQVKICLDVEAAISVIGIENLPSLRRKAAACKALSKRHNNGRNFHAMHSERIWEVTGGNATFDLLDSNAGGSSSRFTYWMNSAKKIPALLTYMVKPVYTLIKGSNHKRLSLKEALSQFIKEKALKVKCACPGNAHFKHDGQCACACDPSMYKTSDCCPKSKSLARLQVKITSGHGLYGDFLGQTDGYVKFRFGREVKSTGIIWNNNNPRWDQWFDFGIVELSRSRKYTIEGWDQDTFKDEFLGKCEDVLKASSTSKRCHLKHGSIRYFLKVTCAASLSGDFCEVYQPTPSRKSTFPLLPSNTTIDG</sequence>
<feature type="chain" id="PRO_5035198565" evidence="8">
    <location>
        <begin position="17"/>
        <end position="556"/>
    </location>
</feature>
<evidence type="ECO:0000313" key="12">
    <source>
        <dbReference type="RefSeq" id="XP_018095661.1"/>
    </source>
</evidence>
<dbReference type="SMART" id="SM00457">
    <property type="entry name" value="MACPF"/>
    <property type="match status" value="1"/>
</dbReference>
<dbReference type="GO" id="GO:0005576">
    <property type="term" value="C:extracellular region"/>
    <property type="evidence" value="ECO:0007669"/>
    <property type="project" value="UniProtKB-SubCell"/>
</dbReference>
<evidence type="ECO:0000256" key="1">
    <source>
        <dbReference type="ARBA" id="ARBA00004370"/>
    </source>
</evidence>
<dbReference type="InterPro" id="IPR035892">
    <property type="entry name" value="C2_domain_sf"/>
</dbReference>
<feature type="domain" description="C2" evidence="9">
    <location>
        <begin position="396"/>
        <end position="512"/>
    </location>
</feature>
<keyword evidence="8" id="KW-0732">Signal</keyword>
<name>A0A8J0TVK5_XENLA</name>
<keyword evidence="4" id="KW-0964">Secreted</keyword>
<dbReference type="GO" id="GO:0031640">
    <property type="term" value="P:killing of cells of another organism"/>
    <property type="evidence" value="ECO:0007669"/>
    <property type="project" value="UniProtKB-KW"/>
</dbReference>
<organism evidence="11 12">
    <name type="scientific">Xenopus laevis</name>
    <name type="common">African clawed frog</name>
    <dbReference type="NCBI Taxonomy" id="8355"/>
    <lineage>
        <taxon>Eukaryota</taxon>
        <taxon>Metazoa</taxon>
        <taxon>Chordata</taxon>
        <taxon>Craniata</taxon>
        <taxon>Vertebrata</taxon>
        <taxon>Euteleostomi</taxon>
        <taxon>Amphibia</taxon>
        <taxon>Batrachia</taxon>
        <taxon>Anura</taxon>
        <taxon>Pipoidea</taxon>
        <taxon>Pipidae</taxon>
        <taxon>Xenopodinae</taxon>
        <taxon>Xenopus</taxon>
        <taxon>Xenopus</taxon>
    </lineage>
</organism>
<dbReference type="SMART" id="SM00239">
    <property type="entry name" value="C2"/>
    <property type="match status" value="1"/>
</dbReference>
<reference evidence="12" key="1">
    <citation type="submission" date="2025-08" db="UniProtKB">
        <authorList>
            <consortium name="RefSeq"/>
        </authorList>
    </citation>
    <scope>IDENTIFICATION</scope>
    <source>
        <strain evidence="12">J_2021</strain>
        <tissue evidence="12">Erythrocytes</tissue>
    </source>
</reference>
<dbReference type="InterPro" id="IPR020863">
    <property type="entry name" value="MACPF_CS"/>
</dbReference>
<comment type="subcellular location">
    <subcellularLocation>
        <location evidence="1">Membrane</location>
    </subcellularLocation>
    <subcellularLocation>
        <location evidence="2">Secreted</location>
    </subcellularLocation>
</comment>
<evidence type="ECO:0000256" key="3">
    <source>
        <dbReference type="ARBA" id="ARBA00009214"/>
    </source>
</evidence>
<evidence type="ECO:0000259" key="9">
    <source>
        <dbReference type="PROSITE" id="PS50004"/>
    </source>
</evidence>
<dbReference type="InterPro" id="IPR000008">
    <property type="entry name" value="C2_dom"/>
</dbReference>
<dbReference type="KEGG" id="xla:108703865"/>
<feature type="domain" description="MACPF" evidence="10">
    <location>
        <begin position="30"/>
        <end position="376"/>
    </location>
</feature>
<dbReference type="AlphaFoldDB" id="A0A8J0TVK5"/>
<accession>A0A8J0TVK5</accession>
<evidence type="ECO:0000313" key="11">
    <source>
        <dbReference type="Proteomes" id="UP000186698"/>
    </source>
</evidence>
<dbReference type="RefSeq" id="XP_018095661.1">
    <property type="nucleotide sequence ID" value="XM_018240172.2"/>
</dbReference>
<evidence type="ECO:0000256" key="2">
    <source>
        <dbReference type="ARBA" id="ARBA00004613"/>
    </source>
</evidence>
<keyword evidence="6" id="KW-0472">Membrane</keyword>
<feature type="signal peptide" evidence="8">
    <location>
        <begin position="1"/>
        <end position="16"/>
    </location>
</feature>
<comment type="similarity">
    <text evidence="3">Belongs to the complement C6/C7/C8/C9 family.</text>
</comment>
<dbReference type="OrthoDB" id="1366754at2759"/>
<keyword evidence="11" id="KW-1185">Reference proteome</keyword>
<evidence type="ECO:0000259" key="10">
    <source>
        <dbReference type="PROSITE" id="PS51412"/>
    </source>
</evidence>
<protein>
    <submittedName>
        <fullName evidence="12">Perforin-1</fullName>
    </submittedName>
</protein>
<dbReference type="GeneID" id="108703865"/>
<gene>
    <name evidence="12" type="primary">LOC108703865</name>
</gene>
<dbReference type="InterPro" id="IPR052784">
    <property type="entry name" value="Perforin-1_pore-forming"/>
</dbReference>
<dbReference type="Pfam" id="PF01823">
    <property type="entry name" value="MACPF"/>
    <property type="match status" value="1"/>
</dbReference>
<keyword evidence="5" id="KW-0204">Cytolysis</keyword>
<keyword evidence="7" id="KW-1015">Disulfide bond</keyword>
<dbReference type="PROSITE" id="PS00279">
    <property type="entry name" value="MACPF_1"/>
    <property type="match status" value="1"/>
</dbReference>
<dbReference type="Proteomes" id="UP000186698">
    <property type="component" value="Chromosome 9_10L"/>
</dbReference>
<evidence type="ECO:0000256" key="5">
    <source>
        <dbReference type="ARBA" id="ARBA00022852"/>
    </source>
</evidence>